<dbReference type="PANTHER" id="PTHR13348:SF0">
    <property type="entry name" value="RIBONUCLEASE P PROTEIN SUBUNIT P29"/>
    <property type="match status" value="1"/>
</dbReference>
<dbReference type="GO" id="GO:0006364">
    <property type="term" value="P:rRNA processing"/>
    <property type="evidence" value="ECO:0007669"/>
    <property type="project" value="TreeGrafter"/>
</dbReference>
<accession>A0A9P0IU76</accession>
<dbReference type="EMBL" id="OU895877">
    <property type="protein sequence ID" value="CAH1712714.1"/>
    <property type="molecule type" value="Genomic_DNA"/>
</dbReference>
<dbReference type="SMART" id="SM00538">
    <property type="entry name" value="POP4"/>
    <property type="match status" value="1"/>
</dbReference>
<dbReference type="PIRSF" id="PIRSF027081">
    <property type="entry name" value="RNase_P/MRP_p29_subunit"/>
    <property type="match status" value="1"/>
</dbReference>
<dbReference type="GO" id="GO:0030677">
    <property type="term" value="C:ribonuclease P complex"/>
    <property type="evidence" value="ECO:0007669"/>
    <property type="project" value="UniProtKB-UniRule"/>
</dbReference>
<comment type="similarity">
    <text evidence="2">Belongs to the eukaryotic/archaeal RNase P protein component 1 family.</text>
</comment>
<dbReference type="InterPro" id="IPR016848">
    <property type="entry name" value="RNase_P/MRP_Rpp29-subunit"/>
</dbReference>
<comment type="subcellular location">
    <subcellularLocation>
        <location evidence="5">Nucleus</location>
        <location evidence="5">Nucleolus</location>
    </subcellularLocation>
</comment>
<protein>
    <recommendedName>
        <fullName evidence="3 5">Ribonuclease P protein subunit p29</fullName>
    </recommendedName>
</protein>
<proteinExistence type="inferred from homology"/>
<evidence type="ECO:0000256" key="3">
    <source>
        <dbReference type="ARBA" id="ARBA00016225"/>
    </source>
</evidence>
<evidence type="ECO:0000256" key="1">
    <source>
        <dbReference type="ARBA" id="ARBA00002435"/>
    </source>
</evidence>
<dbReference type="InterPro" id="IPR036980">
    <property type="entry name" value="RNase_P/MRP_Rpp29_sf"/>
</dbReference>
<dbReference type="InterPro" id="IPR002730">
    <property type="entry name" value="Rpp29/RNP1"/>
</dbReference>
<dbReference type="GO" id="GO:0005730">
    <property type="term" value="C:nucleolus"/>
    <property type="evidence" value="ECO:0007669"/>
    <property type="project" value="UniProtKB-SubCell"/>
</dbReference>
<keyword evidence="5" id="KW-0539">Nucleus</keyword>
<dbReference type="GO" id="GO:0000172">
    <property type="term" value="C:ribonuclease MRP complex"/>
    <property type="evidence" value="ECO:0007669"/>
    <property type="project" value="InterPro"/>
</dbReference>
<gene>
    <name evidence="6" type="ORF">CHIRRI_LOCUS2654</name>
</gene>
<reference evidence="6" key="2">
    <citation type="submission" date="2022-10" db="EMBL/GenBank/DDBJ databases">
        <authorList>
            <consortium name="ENA_rothamsted_submissions"/>
            <consortium name="culmorum"/>
            <person name="King R."/>
        </authorList>
    </citation>
    <scope>NUCLEOTIDE SEQUENCE</scope>
</reference>
<evidence type="ECO:0000256" key="5">
    <source>
        <dbReference type="PIRNR" id="PIRNR027081"/>
    </source>
</evidence>
<sequence>MSVLLGTQNNNIKHIKMDLKKTEVQNVIENLIHPREKKSCNIQELGEHQAMLNFKKKIKKPKKLQAQKKRLSRNEMKELGLYSLPKKTLKYDDYKELNSLWNSYMEQQLGSDIQQLQKRIDVTSSNYEQTSGLVHKSDLHGAKVKVVQSKCISSVGIKGIIILDTKGTFSIICKDNVMRVVPKNVSIFELKWNNLRITLHGKSLAIRSAERSVKKVKTVRLIEL</sequence>
<dbReference type="PANTHER" id="PTHR13348">
    <property type="entry name" value="RIBONUCLEASE P SUBUNIT P29"/>
    <property type="match status" value="1"/>
</dbReference>
<keyword evidence="7" id="KW-1185">Reference proteome</keyword>
<dbReference type="Gene3D" id="2.30.30.210">
    <property type="entry name" value="Ribonuclease P/MRP, subunit p29"/>
    <property type="match status" value="1"/>
</dbReference>
<dbReference type="SUPFAM" id="SSF101744">
    <property type="entry name" value="Rof/RNase P subunit-like"/>
    <property type="match status" value="1"/>
</dbReference>
<dbReference type="GO" id="GO:0001682">
    <property type="term" value="P:tRNA 5'-leader removal"/>
    <property type="evidence" value="ECO:0007669"/>
    <property type="project" value="InterPro"/>
</dbReference>
<dbReference type="OrthoDB" id="8191482at2759"/>
<evidence type="ECO:0000256" key="4">
    <source>
        <dbReference type="ARBA" id="ARBA00046486"/>
    </source>
</evidence>
<comment type="subunit">
    <text evidence="4">Component of nuclear RNase P and RNase MRP ribonucleoproteins. RNase P consists of a catalytic RNA moiety and 10 different protein chains; POP1, POP4, POP5, POP7, RPP14, RPP21, RPP25, RPP30, RPP38 and RPP40. Within the RNase P complex, POP1, POP7 and RPP25 form the 'finger' subcomplex, POP5, RPP14, RPP40 and homodimeric RPP30 form the 'palm' subcomplex, and RPP21, POP4 and RPP38 form the 'wrist' subcomplex. All subunits of the RNase P complex interact with the catalytic RNA. Several subunits of RNase P are also part of the RNase MRP complex. RNase MRP consists of a catalytic RNA moiety and about 8 protein subunits; POP1, POP7, RPP25, RPP30, RPP38, RPP40 and possibly also POP4 and POP5.</text>
</comment>
<dbReference type="InterPro" id="IPR023534">
    <property type="entry name" value="Rof/RNase_P-like"/>
</dbReference>
<keyword evidence="5" id="KW-0819">tRNA processing</keyword>
<dbReference type="Pfam" id="PF01868">
    <property type="entry name" value="RNase_P-MRP_p29"/>
    <property type="match status" value="1"/>
</dbReference>
<comment type="function">
    <text evidence="1 5">Component of ribonuclease P, a ribonucleoprotein complex that generates mature tRNA molecules by cleaving their 5'-ends.</text>
</comment>
<evidence type="ECO:0000313" key="6">
    <source>
        <dbReference type="EMBL" id="CAH1712714.1"/>
    </source>
</evidence>
<evidence type="ECO:0000256" key="2">
    <source>
        <dbReference type="ARBA" id="ARBA00006181"/>
    </source>
</evidence>
<name>A0A9P0IU76_9DIPT</name>
<dbReference type="Proteomes" id="UP001153620">
    <property type="component" value="Chromosome 1"/>
</dbReference>
<organism evidence="6 7">
    <name type="scientific">Chironomus riparius</name>
    <dbReference type="NCBI Taxonomy" id="315576"/>
    <lineage>
        <taxon>Eukaryota</taxon>
        <taxon>Metazoa</taxon>
        <taxon>Ecdysozoa</taxon>
        <taxon>Arthropoda</taxon>
        <taxon>Hexapoda</taxon>
        <taxon>Insecta</taxon>
        <taxon>Pterygota</taxon>
        <taxon>Neoptera</taxon>
        <taxon>Endopterygota</taxon>
        <taxon>Diptera</taxon>
        <taxon>Nematocera</taxon>
        <taxon>Chironomoidea</taxon>
        <taxon>Chironomidae</taxon>
        <taxon>Chironominae</taxon>
        <taxon>Chironomus</taxon>
    </lineage>
</organism>
<dbReference type="AlphaFoldDB" id="A0A9P0IU76"/>
<evidence type="ECO:0000313" key="7">
    <source>
        <dbReference type="Proteomes" id="UP001153620"/>
    </source>
</evidence>
<dbReference type="GO" id="GO:0033204">
    <property type="term" value="F:ribonuclease P RNA binding"/>
    <property type="evidence" value="ECO:0007669"/>
    <property type="project" value="InterPro"/>
</dbReference>
<reference evidence="6" key="1">
    <citation type="submission" date="2022-01" db="EMBL/GenBank/DDBJ databases">
        <authorList>
            <person name="King R."/>
        </authorList>
    </citation>
    <scope>NUCLEOTIDE SEQUENCE</scope>
</reference>